<evidence type="ECO:0000313" key="6">
    <source>
        <dbReference type="EMBL" id="MTD60629.1"/>
    </source>
</evidence>
<feature type="domain" description="Recombinase" evidence="5">
    <location>
        <begin position="188"/>
        <end position="314"/>
    </location>
</feature>
<evidence type="ECO:0000259" key="5">
    <source>
        <dbReference type="PROSITE" id="PS51737"/>
    </source>
</evidence>
<evidence type="ECO:0008006" key="8">
    <source>
        <dbReference type="Google" id="ProtNLM"/>
    </source>
</evidence>
<dbReference type="RefSeq" id="WP_154779886.1">
    <property type="nucleotide sequence ID" value="NZ_WMBC01000003.1"/>
</dbReference>
<dbReference type="AlphaFoldDB" id="A0A844GHG0"/>
<feature type="domain" description="Resolvase/invertase-type recombinase catalytic" evidence="4">
    <location>
        <begin position="29"/>
        <end position="179"/>
    </location>
</feature>
<proteinExistence type="predicted"/>
<dbReference type="PROSITE" id="PS51737">
    <property type="entry name" value="RECOMBINASE_DNA_BIND"/>
    <property type="match status" value="1"/>
</dbReference>
<dbReference type="Pfam" id="PF07508">
    <property type="entry name" value="Recombinase"/>
    <property type="match status" value="1"/>
</dbReference>
<dbReference type="Proteomes" id="UP000437824">
    <property type="component" value="Unassembled WGS sequence"/>
</dbReference>
<dbReference type="SMART" id="SM00857">
    <property type="entry name" value="Resolvase"/>
    <property type="match status" value="1"/>
</dbReference>
<accession>A0A844GHG0</accession>
<name>A0A844GHG0_9FIRM</name>
<dbReference type="InterPro" id="IPR006119">
    <property type="entry name" value="Resolv_N"/>
</dbReference>
<keyword evidence="3" id="KW-0175">Coiled coil</keyword>
<feature type="coiled-coil region" evidence="3">
    <location>
        <begin position="576"/>
        <end position="603"/>
    </location>
</feature>
<evidence type="ECO:0000256" key="1">
    <source>
        <dbReference type="ARBA" id="ARBA00023125"/>
    </source>
</evidence>
<dbReference type="Gene3D" id="3.40.50.1390">
    <property type="entry name" value="Resolvase, N-terminal catalytic domain"/>
    <property type="match status" value="1"/>
</dbReference>
<gene>
    <name evidence="6" type="ORF">GKZ57_04975</name>
</gene>
<sequence>MTQKKVEVIPATKRSVHNGGQLKVQSNVRVAAYCRVSTGDESQQTSYTTQKAFYTNLITNKPGWRFAGIYADEAKSGTSREHREDFNRMMADALDGKLDYIVTKSISRFARNTVDTLNCVRQLRQQNPPVGVYFEKENIDTLDATGELILTILSALAQDESRSISDNIRWSIQKNFQAGKPKVDLNRMLGYDKGANGEWVINPEQAKTVRYIFERYVCGQTANRIAKELNELGRKTVNKKNWSASSVLTVLRNEKYVGDIEMQKTITKDFLTHRSTINKGEAPRYYVENHHVGIIDRSTWDKAQTMLYEKPSKVGDSVPAQKKKRGYTGSPFGNLVCGAVLEHGERAGKECGEGFFRVTYTGVATGYTDDRSLAATGGDTDIYLEKYAYAYPVWRCKQKMGKREGEKPRQNGTPDQKLYCREKHGRLSDAERKAANERCPSESIHECALEQSFMEMLYRLKRDYEKNHEASEISTLFQKACEQMYQQMKGNSVSVERLETLDAQIKELGEKLQETIGRQVTAMRDAVLEQNLELNESLAEGNITLDEIDSDIRNGLTGNDIGTSFYHADYEEGSEIEAYASLAKDIRQRIESFRKEKETLSQEQGALTVMKKNFDLFIACLKELPEQNAAGMPLKVNGLDVQGSLFRDVDGKPVDGAIASLNRGRLKMTPERIAEAPDLLHFEKGIYCAFMKKGTVKGDIVLYETNFGVTLPTCGNQRTLTSFLGFKKCSLDGLVTLVDAPYRVYDNTVQYRRYLRSKAKREQAV</sequence>
<dbReference type="PANTHER" id="PTHR30461:SF2">
    <property type="entry name" value="SERINE RECOMBINASE PINE-RELATED"/>
    <property type="match status" value="1"/>
</dbReference>
<reference evidence="6 7" key="1">
    <citation type="submission" date="2019-11" db="EMBL/GenBank/DDBJ databases">
        <title>Draft genome sequence of Blautia luti DSM 14534T, isolated from human stool.</title>
        <authorList>
            <person name="Ortiz R."/>
            <person name="Melis-Arcos F."/>
            <person name="Covarrubias P."/>
            <person name="Cardenas J.P."/>
            <person name="Perez-Donoso J."/>
            <person name="Almonacid D."/>
        </authorList>
    </citation>
    <scope>NUCLEOTIDE SEQUENCE [LARGE SCALE GENOMIC DNA]</scope>
    <source>
        <strain evidence="6 7">DSM 14534</strain>
    </source>
</reference>
<evidence type="ECO:0000256" key="3">
    <source>
        <dbReference type="SAM" id="Coils"/>
    </source>
</evidence>
<evidence type="ECO:0000256" key="2">
    <source>
        <dbReference type="ARBA" id="ARBA00023172"/>
    </source>
</evidence>
<dbReference type="EMBL" id="WMBC01000003">
    <property type="protein sequence ID" value="MTD60629.1"/>
    <property type="molecule type" value="Genomic_DNA"/>
</dbReference>
<keyword evidence="2" id="KW-0233">DNA recombination</keyword>
<dbReference type="InterPro" id="IPR011109">
    <property type="entry name" value="DNA_bind_recombinase_dom"/>
</dbReference>
<dbReference type="Pfam" id="PF00239">
    <property type="entry name" value="Resolvase"/>
    <property type="match status" value="1"/>
</dbReference>
<keyword evidence="1" id="KW-0238">DNA-binding</keyword>
<dbReference type="GO" id="GO:0003677">
    <property type="term" value="F:DNA binding"/>
    <property type="evidence" value="ECO:0007669"/>
    <property type="project" value="UniProtKB-KW"/>
</dbReference>
<dbReference type="Gene3D" id="3.90.1750.20">
    <property type="entry name" value="Putative Large Serine Recombinase, Chain B, Domain 2"/>
    <property type="match status" value="1"/>
</dbReference>
<dbReference type="InterPro" id="IPR050639">
    <property type="entry name" value="SSR_resolvase"/>
</dbReference>
<dbReference type="InterPro" id="IPR036162">
    <property type="entry name" value="Resolvase-like_N_sf"/>
</dbReference>
<organism evidence="6 7">
    <name type="scientific">Blautia luti DSM 14534 = JCM 17040</name>
    <dbReference type="NCBI Taxonomy" id="649762"/>
    <lineage>
        <taxon>Bacteria</taxon>
        <taxon>Bacillati</taxon>
        <taxon>Bacillota</taxon>
        <taxon>Clostridia</taxon>
        <taxon>Lachnospirales</taxon>
        <taxon>Lachnospiraceae</taxon>
        <taxon>Blautia</taxon>
    </lineage>
</organism>
<dbReference type="InterPro" id="IPR038109">
    <property type="entry name" value="DNA_bind_recomb_sf"/>
</dbReference>
<comment type="caution">
    <text evidence="6">The sequence shown here is derived from an EMBL/GenBank/DDBJ whole genome shotgun (WGS) entry which is preliminary data.</text>
</comment>
<dbReference type="GO" id="GO:0000150">
    <property type="term" value="F:DNA strand exchange activity"/>
    <property type="evidence" value="ECO:0007669"/>
    <property type="project" value="InterPro"/>
</dbReference>
<evidence type="ECO:0000313" key="7">
    <source>
        <dbReference type="Proteomes" id="UP000437824"/>
    </source>
</evidence>
<protein>
    <recommendedName>
        <fullName evidence="8">Resolvase, N-terminal domain protein</fullName>
    </recommendedName>
</protein>
<dbReference type="PANTHER" id="PTHR30461">
    <property type="entry name" value="DNA-INVERTASE FROM LAMBDOID PROPHAGE"/>
    <property type="match status" value="1"/>
</dbReference>
<evidence type="ECO:0000259" key="4">
    <source>
        <dbReference type="PROSITE" id="PS51736"/>
    </source>
</evidence>
<dbReference type="CDD" id="cd00338">
    <property type="entry name" value="Ser_Recombinase"/>
    <property type="match status" value="1"/>
</dbReference>
<dbReference type="SUPFAM" id="SSF53041">
    <property type="entry name" value="Resolvase-like"/>
    <property type="match status" value="1"/>
</dbReference>
<dbReference type="PROSITE" id="PS51736">
    <property type="entry name" value="RECOMBINASES_3"/>
    <property type="match status" value="1"/>
</dbReference>